<accession>A0A916U468</accession>
<evidence type="ECO:0000313" key="15">
    <source>
        <dbReference type="Proteomes" id="UP000637002"/>
    </source>
</evidence>
<dbReference type="PANTHER" id="PTHR21708">
    <property type="entry name" value="PROBABLE 2-DEHYDROPANTOATE 2-REDUCTASE"/>
    <property type="match status" value="1"/>
</dbReference>
<dbReference type="Pfam" id="PF02558">
    <property type="entry name" value="ApbA"/>
    <property type="match status" value="1"/>
</dbReference>
<dbReference type="PANTHER" id="PTHR21708:SF26">
    <property type="entry name" value="2-DEHYDROPANTOATE 2-REDUCTASE"/>
    <property type="match status" value="1"/>
</dbReference>
<dbReference type="InterPro" id="IPR036291">
    <property type="entry name" value="NAD(P)-bd_dom_sf"/>
</dbReference>
<evidence type="ECO:0000313" key="14">
    <source>
        <dbReference type="EMBL" id="GGC60004.1"/>
    </source>
</evidence>
<evidence type="ECO:0000259" key="13">
    <source>
        <dbReference type="Pfam" id="PF08546"/>
    </source>
</evidence>
<evidence type="ECO:0000256" key="4">
    <source>
        <dbReference type="ARBA" id="ARBA00013014"/>
    </source>
</evidence>
<keyword evidence="7 11" id="KW-0521">NADP</keyword>
<evidence type="ECO:0000256" key="8">
    <source>
        <dbReference type="ARBA" id="ARBA00023002"/>
    </source>
</evidence>
<dbReference type="InterPro" id="IPR013328">
    <property type="entry name" value="6PGD_dom2"/>
</dbReference>
<comment type="caution">
    <text evidence="14">The sequence shown here is derived from an EMBL/GenBank/DDBJ whole genome shotgun (WGS) entry which is preliminary data.</text>
</comment>
<dbReference type="Gene3D" id="1.10.1040.10">
    <property type="entry name" value="N-(1-d-carboxylethyl)-l-norvaline Dehydrogenase, domain 2"/>
    <property type="match status" value="1"/>
</dbReference>
<dbReference type="InterPro" id="IPR003710">
    <property type="entry name" value="ApbA"/>
</dbReference>
<comment type="catalytic activity">
    <reaction evidence="10 11">
        <text>(R)-pantoate + NADP(+) = 2-dehydropantoate + NADPH + H(+)</text>
        <dbReference type="Rhea" id="RHEA:16233"/>
        <dbReference type="ChEBI" id="CHEBI:11561"/>
        <dbReference type="ChEBI" id="CHEBI:15378"/>
        <dbReference type="ChEBI" id="CHEBI:15980"/>
        <dbReference type="ChEBI" id="CHEBI:57783"/>
        <dbReference type="ChEBI" id="CHEBI:58349"/>
        <dbReference type="EC" id="1.1.1.169"/>
    </reaction>
</comment>
<reference evidence="14" key="2">
    <citation type="submission" date="2020-09" db="EMBL/GenBank/DDBJ databases">
        <authorList>
            <person name="Sun Q."/>
            <person name="Zhou Y."/>
        </authorList>
    </citation>
    <scope>NUCLEOTIDE SEQUENCE</scope>
    <source>
        <strain evidence="14">CGMCC 1.12919</strain>
    </source>
</reference>
<keyword evidence="15" id="KW-1185">Reference proteome</keyword>
<dbReference type="GO" id="GO:0008677">
    <property type="term" value="F:2-dehydropantoate 2-reductase activity"/>
    <property type="evidence" value="ECO:0007669"/>
    <property type="project" value="UniProtKB-EC"/>
</dbReference>
<dbReference type="InterPro" id="IPR008927">
    <property type="entry name" value="6-PGluconate_DH-like_C_sf"/>
</dbReference>
<dbReference type="SUPFAM" id="SSF51735">
    <property type="entry name" value="NAD(P)-binding Rossmann-fold domains"/>
    <property type="match status" value="1"/>
</dbReference>
<evidence type="ECO:0000259" key="12">
    <source>
        <dbReference type="Pfam" id="PF02558"/>
    </source>
</evidence>
<reference evidence="14" key="1">
    <citation type="journal article" date="2014" name="Int. J. Syst. Evol. Microbiol.">
        <title>Complete genome sequence of Corynebacterium casei LMG S-19264T (=DSM 44701T), isolated from a smear-ripened cheese.</title>
        <authorList>
            <consortium name="US DOE Joint Genome Institute (JGI-PGF)"/>
            <person name="Walter F."/>
            <person name="Albersmeier A."/>
            <person name="Kalinowski J."/>
            <person name="Ruckert C."/>
        </authorList>
    </citation>
    <scope>NUCLEOTIDE SEQUENCE</scope>
    <source>
        <strain evidence="14">CGMCC 1.12919</strain>
    </source>
</reference>
<dbReference type="SUPFAM" id="SSF48179">
    <property type="entry name" value="6-phosphogluconate dehydrogenase C-terminal domain-like"/>
    <property type="match status" value="1"/>
</dbReference>
<dbReference type="EC" id="1.1.1.169" evidence="4 11"/>
<dbReference type="EMBL" id="BMGG01000003">
    <property type="protein sequence ID" value="GGC60004.1"/>
    <property type="molecule type" value="Genomic_DNA"/>
</dbReference>
<organism evidence="14 15">
    <name type="scientific">Chelatococcus reniformis</name>
    <dbReference type="NCBI Taxonomy" id="1494448"/>
    <lineage>
        <taxon>Bacteria</taxon>
        <taxon>Pseudomonadati</taxon>
        <taxon>Pseudomonadota</taxon>
        <taxon>Alphaproteobacteria</taxon>
        <taxon>Hyphomicrobiales</taxon>
        <taxon>Chelatococcaceae</taxon>
        <taxon>Chelatococcus</taxon>
    </lineage>
</organism>
<dbReference type="Gene3D" id="3.40.50.720">
    <property type="entry name" value="NAD(P)-binding Rossmann-like Domain"/>
    <property type="match status" value="1"/>
</dbReference>
<dbReference type="FunFam" id="3.40.50.720:FF:000307">
    <property type="entry name" value="2-dehydropantoate 2-reductase"/>
    <property type="match status" value="1"/>
</dbReference>
<comment type="pathway">
    <text evidence="2 11">Cofactor biosynthesis; (R)-pantothenate biosynthesis; (R)-pantoate from 3-methyl-2-oxobutanoate: step 2/2.</text>
</comment>
<comment type="similarity">
    <text evidence="3 11">Belongs to the ketopantoate reductase family.</text>
</comment>
<dbReference type="InterPro" id="IPR013752">
    <property type="entry name" value="KPA_reductase"/>
</dbReference>
<evidence type="ECO:0000256" key="10">
    <source>
        <dbReference type="ARBA" id="ARBA00048793"/>
    </source>
</evidence>
<feature type="domain" description="Ketopantoate reductase N-terminal" evidence="12">
    <location>
        <begin position="4"/>
        <end position="151"/>
    </location>
</feature>
<protein>
    <recommendedName>
        <fullName evidence="5 11">2-dehydropantoate 2-reductase</fullName>
        <ecNumber evidence="4 11">1.1.1.169</ecNumber>
    </recommendedName>
    <alternativeName>
        <fullName evidence="9 11">Ketopantoate reductase</fullName>
    </alternativeName>
</protein>
<comment type="function">
    <text evidence="1 11">Catalyzes the NADPH-dependent reduction of ketopantoate into pantoic acid.</text>
</comment>
<evidence type="ECO:0000256" key="6">
    <source>
        <dbReference type="ARBA" id="ARBA00022655"/>
    </source>
</evidence>
<dbReference type="InterPro" id="IPR051402">
    <property type="entry name" value="KPR-Related"/>
</dbReference>
<dbReference type="AlphaFoldDB" id="A0A916U468"/>
<feature type="domain" description="Ketopantoate reductase C-terminal" evidence="13">
    <location>
        <begin position="178"/>
        <end position="298"/>
    </location>
</feature>
<keyword evidence="6 11" id="KW-0566">Pantothenate biosynthesis</keyword>
<proteinExistence type="inferred from homology"/>
<dbReference type="GO" id="GO:0015940">
    <property type="term" value="P:pantothenate biosynthetic process"/>
    <property type="evidence" value="ECO:0007669"/>
    <property type="project" value="UniProtKB-KW"/>
</dbReference>
<keyword evidence="8 11" id="KW-0560">Oxidoreductase</keyword>
<dbReference type="FunFam" id="1.10.1040.10:FF:000017">
    <property type="entry name" value="2-dehydropantoate 2-reductase"/>
    <property type="match status" value="1"/>
</dbReference>
<dbReference type="GO" id="GO:0005737">
    <property type="term" value="C:cytoplasm"/>
    <property type="evidence" value="ECO:0007669"/>
    <property type="project" value="TreeGrafter"/>
</dbReference>
<dbReference type="InterPro" id="IPR013332">
    <property type="entry name" value="KPR_N"/>
</dbReference>
<evidence type="ECO:0000256" key="5">
    <source>
        <dbReference type="ARBA" id="ARBA00019465"/>
    </source>
</evidence>
<evidence type="ECO:0000256" key="9">
    <source>
        <dbReference type="ARBA" id="ARBA00032024"/>
    </source>
</evidence>
<name>A0A916U468_9HYPH</name>
<evidence type="ECO:0000256" key="7">
    <source>
        <dbReference type="ARBA" id="ARBA00022857"/>
    </source>
</evidence>
<evidence type="ECO:0000256" key="3">
    <source>
        <dbReference type="ARBA" id="ARBA00007870"/>
    </source>
</evidence>
<evidence type="ECO:0000256" key="11">
    <source>
        <dbReference type="RuleBase" id="RU362068"/>
    </source>
</evidence>
<sequence length="306" mass="31959">MRMLVVGAGSTGGYFGGRLAAAGREVTFLVRPQRAAKLAAQGLEVISPRGNLSLQPKLITADTLDVPFDVVLLAVKAYALETALNDLAPAVGPQTMIVPVLNGMRHMDVLAERFGAGRLVGGVARIASTLDPHGRIMHLAPFHDISYGELDGSISPRISALDAFMQGAGFDARLSMAIEREMWEKWAFLSSLGAITCLMRGTVGEVEAAPGGRACAEQLIDEVAAVIGTAGIGPSEAFLAQVRGQLTAKGSPLTSSMYRDLVNGSPIEADQIVGDLLARGTRAGVATPLLAAAYAHLAIHQARLAP</sequence>
<evidence type="ECO:0000256" key="2">
    <source>
        <dbReference type="ARBA" id="ARBA00004994"/>
    </source>
</evidence>
<dbReference type="RefSeq" id="WP_188608863.1">
    <property type="nucleotide sequence ID" value="NZ_BMGG01000003.1"/>
</dbReference>
<gene>
    <name evidence="14" type="ORF">GCM10010994_18360</name>
</gene>
<evidence type="ECO:0000256" key="1">
    <source>
        <dbReference type="ARBA" id="ARBA00002919"/>
    </source>
</evidence>
<dbReference type="Proteomes" id="UP000637002">
    <property type="component" value="Unassembled WGS sequence"/>
</dbReference>
<dbReference type="Pfam" id="PF08546">
    <property type="entry name" value="ApbA_C"/>
    <property type="match status" value="1"/>
</dbReference>
<dbReference type="NCBIfam" id="TIGR00745">
    <property type="entry name" value="apbA_panE"/>
    <property type="match status" value="1"/>
</dbReference>
<dbReference type="NCBIfam" id="NF005094">
    <property type="entry name" value="PRK06522.2-5"/>
    <property type="match status" value="1"/>
</dbReference>